<evidence type="ECO:0000256" key="1">
    <source>
        <dbReference type="SAM" id="Phobius"/>
    </source>
</evidence>
<feature type="transmembrane region" description="Helical" evidence="1">
    <location>
        <begin position="21"/>
        <end position="40"/>
    </location>
</feature>
<evidence type="ECO:0000313" key="3">
    <source>
        <dbReference type="Proteomes" id="UP001107558"/>
    </source>
</evidence>
<evidence type="ECO:0000313" key="2">
    <source>
        <dbReference type="EMBL" id="KAG5679174.1"/>
    </source>
</evidence>
<evidence type="ECO:0008006" key="4">
    <source>
        <dbReference type="Google" id="ProtNLM"/>
    </source>
</evidence>
<keyword evidence="1" id="KW-1133">Transmembrane helix</keyword>
<dbReference type="Proteomes" id="UP001107558">
    <property type="component" value="Chromosome 2"/>
</dbReference>
<keyword evidence="1" id="KW-0472">Membrane</keyword>
<organism evidence="2 3">
    <name type="scientific">Polypedilum vanderplanki</name>
    <name type="common">Sleeping chironomid midge</name>
    <dbReference type="NCBI Taxonomy" id="319348"/>
    <lineage>
        <taxon>Eukaryota</taxon>
        <taxon>Metazoa</taxon>
        <taxon>Ecdysozoa</taxon>
        <taxon>Arthropoda</taxon>
        <taxon>Hexapoda</taxon>
        <taxon>Insecta</taxon>
        <taxon>Pterygota</taxon>
        <taxon>Neoptera</taxon>
        <taxon>Endopterygota</taxon>
        <taxon>Diptera</taxon>
        <taxon>Nematocera</taxon>
        <taxon>Chironomoidea</taxon>
        <taxon>Chironomidae</taxon>
        <taxon>Chironominae</taxon>
        <taxon>Polypedilum</taxon>
        <taxon>Polypedilum</taxon>
    </lineage>
</organism>
<dbReference type="EMBL" id="JADBJN010000002">
    <property type="protein sequence ID" value="KAG5679174.1"/>
    <property type="molecule type" value="Genomic_DNA"/>
</dbReference>
<comment type="caution">
    <text evidence="2">The sequence shown here is derived from an EMBL/GenBank/DDBJ whole genome shotgun (WGS) entry which is preliminary data.</text>
</comment>
<dbReference type="AlphaFoldDB" id="A0A9J6CC24"/>
<protein>
    <recommendedName>
        <fullName evidence="4">Transmembrane protein</fullName>
    </recommendedName>
</protein>
<gene>
    <name evidence="2" type="ORF">PVAND_008764</name>
</gene>
<reference evidence="2" key="1">
    <citation type="submission" date="2021-03" db="EMBL/GenBank/DDBJ databases">
        <title>Chromosome level genome of the anhydrobiotic midge Polypedilum vanderplanki.</title>
        <authorList>
            <person name="Yoshida Y."/>
            <person name="Kikawada T."/>
            <person name="Gusev O."/>
        </authorList>
    </citation>
    <scope>NUCLEOTIDE SEQUENCE</scope>
    <source>
        <strain evidence="2">NIAS01</strain>
        <tissue evidence="2">Whole body or cell culture</tissue>
    </source>
</reference>
<name>A0A9J6CC24_POLVA</name>
<keyword evidence="3" id="KW-1185">Reference proteome</keyword>
<proteinExistence type="predicted"/>
<accession>A0A9J6CC24</accession>
<sequence length="237" mass="28312">MKVRYPIKRRKKNKKDPNLEVCKIILATLSVFLALCIEISCQNIKHKNLYKDPIQSISKSIVDVINEFYIKNNIDFDFIIYGNKTNHIKDVINGIQNQLKQKTYPTTIKHIQDFLKWHHVLNQSVIFFVESLIGFVYLHLNSINRTILNPQFNHLKPRNFKFLVYFEDIHSFQLFENVTRSVKHQSIGYFLDFTFYEFLIFEDKNKILLYANVFYSEEKCGEIQLKKLNSFDKETQK</sequence>
<keyword evidence="1" id="KW-0812">Transmembrane</keyword>